<sequence length="280" mass="29750">MADLSSFRRLADPHSIEFGVASTVVIGALSLIDPGPLRPGARALYRTTIAGLAAAMTWVTVRHETASVEVRVGTTIGATGATFGLMGAGEAIDARMQRGLQRMGVHRPRLVLAATGAAFAAATFLADRAVAERQADLGDEPFGWEDRPLSDTVRVLTAALLARTDSFGAPELRSQLVTARERTFTDERFRSPSFVQFVVADDAPLAVPGNAAFPVTARFATDDGTLYVVTLGIGEGRLSSLEIVEVTDDGAEPTNEVERWPEAHEVTLHVETPQGTVPLG</sequence>
<organism evidence="1 2">
    <name type="scientific">Labedella endophytica</name>
    <dbReference type="NCBI Taxonomy" id="1523160"/>
    <lineage>
        <taxon>Bacteria</taxon>
        <taxon>Bacillati</taxon>
        <taxon>Actinomycetota</taxon>
        <taxon>Actinomycetes</taxon>
        <taxon>Micrococcales</taxon>
        <taxon>Microbacteriaceae</taxon>
        <taxon>Labedella</taxon>
    </lineage>
</organism>
<comment type="caution">
    <text evidence="1">The sequence shown here is derived from an EMBL/GenBank/DDBJ whole genome shotgun (WGS) entry which is preliminary data.</text>
</comment>
<dbReference type="Proteomes" id="UP000274909">
    <property type="component" value="Unassembled WGS sequence"/>
</dbReference>
<keyword evidence="2" id="KW-1185">Reference proteome</keyword>
<dbReference type="EMBL" id="RZGZ01000002">
    <property type="protein sequence ID" value="RUR01475.1"/>
    <property type="molecule type" value="Genomic_DNA"/>
</dbReference>
<dbReference type="RefSeq" id="WP_127049044.1">
    <property type="nucleotide sequence ID" value="NZ_RZGZ01000002.1"/>
</dbReference>
<evidence type="ECO:0000313" key="1">
    <source>
        <dbReference type="EMBL" id="RUR01475.1"/>
    </source>
</evidence>
<gene>
    <name evidence="1" type="ORF">ELQ94_08255</name>
</gene>
<evidence type="ECO:0000313" key="2">
    <source>
        <dbReference type="Proteomes" id="UP000274909"/>
    </source>
</evidence>
<accession>A0A3S0XNL6</accession>
<dbReference type="AlphaFoldDB" id="A0A3S0XNL6"/>
<protein>
    <submittedName>
        <fullName evidence="1">Uncharacterized protein</fullName>
    </submittedName>
</protein>
<name>A0A3S0XNL6_9MICO</name>
<dbReference type="OrthoDB" id="5074912at2"/>
<proteinExistence type="predicted"/>
<reference evidence="1 2" key="1">
    <citation type="submission" date="2018-12" db="EMBL/GenBank/DDBJ databases">
        <authorList>
            <person name="Li F."/>
        </authorList>
    </citation>
    <scope>NUCLEOTIDE SEQUENCE [LARGE SCALE GENOMIC DNA]</scope>
    <source>
        <strain evidence="1 2">EGI 6500705</strain>
    </source>
</reference>